<evidence type="ECO:0000313" key="7">
    <source>
        <dbReference type="Proteomes" id="UP001596413"/>
    </source>
</evidence>
<feature type="region of interest" description="Disordered" evidence="3">
    <location>
        <begin position="112"/>
        <end position="187"/>
    </location>
</feature>
<feature type="region of interest" description="Disordered" evidence="3">
    <location>
        <begin position="243"/>
        <end position="298"/>
    </location>
</feature>
<dbReference type="PANTHER" id="PTHR21666">
    <property type="entry name" value="PEPTIDASE-RELATED"/>
    <property type="match status" value="1"/>
</dbReference>
<proteinExistence type="inferred from homology"/>
<dbReference type="EMBL" id="JBHSZO010000048">
    <property type="protein sequence ID" value="MFC7221029.1"/>
    <property type="molecule type" value="Genomic_DNA"/>
</dbReference>
<dbReference type="PANTHER" id="PTHR21666:SF270">
    <property type="entry name" value="MUREIN HYDROLASE ACTIVATOR ENVC"/>
    <property type="match status" value="1"/>
</dbReference>
<dbReference type="Pfam" id="PF01476">
    <property type="entry name" value="LysM"/>
    <property type="match status" value="1"/>
</dbReference>
<dbReference type="InterPro" id="IPR011055">
    <property type="entry name" value="Dup_hybrid_motif"/>
</dbReference>
<dbReference type="InterPro" id="IPR023346">
    <property type="entry name" value="Lysozyme-like_dom_sf"/>
</dbReference>
<dbReference type="InterPro" id="IPR018392">
    <property type="entry name" value="LysM"/>
</dbReference>
<feature type="domain" description="LysM" evidence="5">
    <location>
        <begin position="185"/>
        <end position="234"/>
    </location>
</feature>
<feature type="chain" id="PRO_5045103451" evidence="4">
    <location>
        <begin position="43"/>
        <end position="423"/>
    </location>
</feature>
<evidence type="ECO:0000256" key="1">
    <source>
        <dbReference type="ARBA" id="ARBA00010830"/>
    </source>
</evidence>
<dbReference type="Proteomes" id="UP001596413">
    <property type="component" value="Unassembled WGS sequence"/>
</dbReference>
<dbReference type="Gene3D" id="1.10.530.10">
    <property type="match status" value="1"/>
</dbReference>
<name>A0ABW2GLK2_9ACTN</name>
<evidence type="ECO:0000313" key="6">
    <source>
        <dbReference type="EMBL" id="MFC7221029.1"/>
    </source>
</evidence>
<dbReference type="InterPro" id="IPR036779">
    <property type="entry name" value="LysM_dom_sf"/>
</dbReference>
<dbReference type="Pfam" id="PF01551">
    <property type="entry name" value="Peptidase_M23"/>
    <property type="match status" value="1"/>
</dbReference>
<dbReference type="SUPFAM" id="SSF54106">
    <property type="entry name" value="LysM domain"/>
    <property type="match status" value="1"/>
</dbReference>
<comment type="caution">
    <text evidence="6">The sequence shown here is derived from an EMBL/GenBank/DDBJ whole genome shotgun (WGS) entry which is preliminary data.</text>
</comment>
<dbReference type="InterPro" id="IPR050570">
    <property type="entry name" value="Cell_wall_metabolism_enzyme"/>
</dbReference>
<dbReference type="SMART" id="SM00257">
    <property type="entry name" value="LysM"/>
    <property type="match status" value="1"/>
</dbReference>
<feature type="compositionally biased region" description="Low complexity" evidence="3">
    <location>
        <begin position="268"/>
        <end position="278"/>
    </location>
</feature>
<dbReference type="Pfam" id="PF06737">
    <property type="entry name" value="Transglycosylas"/>
    <property type="match status" value="1"/>
</dbReference>
<feature type="compositionally biased region" description="Polar residues" evidence="3">
    <location>
        <begin position="243"/>
        <end position="263"/>
    </location>
</feature>
<dbReference type="CDD" id="cd12797">
    <property type="entry name" value="M23_peptidase"/>
    <property type="match status" value="1"/>
</dbReference>
<dbReference type="SUPFAM" id="SSF51261">
    <property type="entry name" value="Duplicated hybrid motif"/>
    <property type="match status" value="1"/>
</dbReference>
<evidence type="ECO:0000256" key="3">
    <source>
        <dbReference type="SAM" id="MobiDB-lite"/>
    </source>
</evidence>
<keyword evidence="4" id="KW-0732">Signal</keyword>
<dbReference type="CDD" id="cd00118">
    <property type="entry name" value="LysM"/>
    <property type="match status" value="1"/>
</dbReference>
<evidence type="ECO:0000256" key="2">
    <source>
        <dbReference type="ARBA" id="ARBA00022801"/>
    </source>
</evidence>
<feature type="signal peptide" evidence="4">
    <location>
        <begin position="1"/>
        <end position="42"/>
    </location>
</feature>
<dbReference type="CDD" id="cd13925">
    <property type="entry name" value="RPF"/>
    <property type="match status" value="1"/>
</dbReference>
<dbReference type="SUPFAM" id="SSF53955">
    <property type="entry name" value="Lysozyme-like"/>
    <property type="match status" value="1"/>
</dbReference>
<feature type="compositionally biased region" description="Low complexity" evidence="3">
    <location>
        <begin position="142"/>
        <end position="174"/>
    </location>
</feature>
<keyword evidence="2" id="KW-0378">Hydrolase</keyword>
<accession>A0ABW2GLK2</accession>
<dbReference type="InterPro" id="IPR016047">
    <property type="entry name" value="M23ase_b-sheet_dom"/>
</dbReference>
<reference evidence="7" key="1">
    <citation type="journal article" date="2019" name="Int. J. Syst. Evol. Microbiol.">
        <title>The Global Catalogue of Microorganisms (GCM) 10K type strain sequencing project: providing services to taxonomists for standard genome sequencing and annotation.</title>
        <authorList>
            <consortium name="The Broad Institute Genomics Platform"/>
            <consortium name="The Broad Institute Genome Sequencing Center for Infectious Disease"/>
            <person name="Wu L."/>
            <person name="Ma J."/>
        </authorList>
    </citation>
    <scope>NUCLEOTIDE SEQUENCE [LARGE SCALE GENOMIC DNA]</scope>
    <source>
        <strain evidence="7">CGMCC 1.13681</strain>
    </source>
</reference>
<evidence type="ECO:0000256" key="4">
    <source>
        <dbReference type="SAM" id="SignalP"/>
    </source>
</evidence>
<evidence type="ECO:0000259" key="5">
    <source>
        <dbReference type="PROSITE" id="PS51782"/>
    </source>
</evidence>
<dbReference type="Gene3D" id="3.10.350.10">
    <property type="entry name" value="LysM domain"/>
    <property type="match status" value="1"/>
</dbReference>
<dbReference type="RefSeq" id="WP_386418114.1">
    <property type="nucleotide sequence ID" value="NZ_JBHSZO010000048.1"/>
</dbReference>
<dbReference type="PROSITE" id="PS51782">
    <property type="entry name" value="LYSM"/>
    <property type="match status" value="1"/>
</dbReference>
<sequence>MSARARHRRLGRIARSRTTLVVAASGAGVALPLLAGAGSAQAASVDTWDAVAQCEATGNWAINTGNGFYGGLQFVQSTWDAYGGGAYASRADLATKEQQIAVAEKVLADQGPGAWPHCSQVAGLTQGGPAPELGGSDEESAEQSAAKPAEQPAEQQESAPAAPAEKPATKPAEQVAAPQTTTKPGTYHVVKGDTLWDIAQRHEVKGGWKSVYAANKAVIGGDPDLIFPGQRYELGAKSQVTFEAPKTSQAPRAQQSSARTATTEAPKAATQEQGGAEEAPADSTGASTTSGYVRPVPSGISTPYHQAGGSWASGYHTGVDFSAASGTSVHAIAAGTVVSAGWSGSYGNEVVLKHADGRYSQYAHLSSLSVSAGQTVGAGTQLGLSGSTGNSTGPHLHFEVRTTPNYGSDIDPLAYLRAHGVNV</sequence>
<comment type="similarity">
    <text evidence="1">Belongs to the transglycosylase family. Rpf subfamily.</text>
</comment>
<dbReference type="Gene3D" id="2.70.70.10">
    <property type="entry name" value="Glucose Permease (Domain IIA)"/>
    <property type="match status" value="1"/>
</dbReference>
<organism evidence="6 7">
    <name type="scientific">Streptomyces polyrhachis</name>
    <dbReference type="NCBI Taxonomy" id="1282885"/>
    <lineage>
        <taxon>Bacteria</taxon>
        <taxon>Bacillati</taxon>
        <taxon>Actinomycetota</taxon>
        <taxon>Actinomycetes</taxon>
        <taxon>Kitasatosporales</taxon>
        <taxon>Streptomycetaceae</taxon>
        <taxon>Streptomyces</taxon>
    </lineage>
</organism>
<dbReference type="InterPro" id="IPR010618">
    <property type="entry name" value="RPF"/>
</dbReference>
<gene>
    <name evidence="6" type="ORF">ACFQLX_23140</name>
</gene>
<keyword evidence="7" id="KW-1185">Reference proteome</keyword>
<protein>
    <submittedName>
        <fullName evidence="6">Transglycosylase family protein</fullName>
    </submittedName>
</protein>